<dbReference type="Pfam" id="PF09851">
    <property type="entry name" value="SHOCT"/>
    <property type="match status" value="1"/>
</dbReference>
<comment type="caution">
    <text evidence="5">The sequence shown here is derived from an EMBL/GenBank/DDBJ whole genome shotgun (WGS) entry which is preliminary data.</text>
</comment>
<evidence type="ECO:0000259" key="2">
    <source>
        <dbReference type="Pfam" id="PF09851"/>
    </source>
</evidence>
<proteinExistence type="predicted"/>
<organism evidence="5 6">
    <name type="scientific">Chryseobacterium herbae</name>
    <dbReference type="NCBI Taxonomy" id="2976476"/>
    <lineage>
        <taxon>Bacteria</taxon>
        <taxon>Pseudomonadati</taxon>
        <taxon>Bacteroidota</taxon>
        <taxon>Flavobacteriia</taxon>
        <taxon>Flavobacteriales</taxon>
        <taxon>Weeksellaceae</taxon>
        <taxon>Chryseobacterium group</taxon>
        <taxon>Chryseobacterium</taxon>
    </lineage>
</organism>
<evidence type="ECO:0000259" key="3">
    <source>
        <dbReference type="Pfam" id="PF14470"/>
    </source>
</evidence>
<evidence type="ECO:0000313" key="5">
    <source>
        <dbReference type="EMBL" id="MCT2564189.1"/>
    </source>
</evidence>
<dbReference type="Proteomes" id="UP001525566">
    <property type="component" value="Unassembled WGS sequence"/>
</dbReference>
<evidence type="ECO:0000313" key="6">
    <source>
        <dbReference type="Proteomes" id="UP001525566"/>
    </source>
</evidence>
<name>A0ABT2IZA8_9FLAO</name>
<keyword evidence="6" id="KW-1185">Reference proteome</keyword>
<sequence length="307" mass="34340">MNIECALCGSPLTSMDTILGENKLSDGGILCNKCLNKATNVNTDLVSNLANYSIIQIKSMVLNGGAEQELAIETEPFETIQIAQPRIVETPSQSIQFTYTPDEPSRLDEIKDQIVATGAKLSLFVDSEVEELVNVLDENEKLIAIAEGKYLHNNLEGIVVSTERRIIFVDKKFFGGVFENEFPLQKVSSVQHDTSLISSTLKVYTSGFTAEFKLYIKSAAKNFSDAVQDYIGRSEDQIRLQQMQAKQQQQQQQQVVQQSPKPQQNSEQKAAPSLIFEQLERLGKLREMGVLTEEEFAEQKKKLLAKL</sequence>
<dbReference type="RefSeq" id="WP_259840896.1">
    <property type="nucleotide sequence ID" value="NZ_JAOAMU010000007.1"/>
</dbReference>
<evidence type="ECO:0000256" key="1">
    <source>
        <dbReference type="SAM" id="MobiDB-lite"/>
    </source>
</evidence>
<dbReference type="InterPro" id="IPR018649">
    <property type="entry name" value="SHOCT"/>
</dbReference>
<accession>A0ABT2IZA8</accession>
<dbReference type="EMBL" id="JAOAMU010000007">
    <property type="protein sequence ID" value="MCT2564189.1"/>
    <property type="molecule type" value="Genomic_DNA"/>
</dbReference>
<gene>
    <name evidence="5" type="ORF">N0B48_20035</name>
</gene>
<dbReference type="InterPro" id="IPR027872">
    <property type="entry name" value="DUF4428"/>
</dbReference>
<feature type="domain" description="YokE-like PH" evidence="3">
    <location>
        <begin position="136"/>
        <end position="228"/>
    </location>
</feature>
<dbReference type="Pfam" id="PF14471">
    <property type="entry name" value="DUF4428"/>
    <property type="match status" value="1"/>
</dbReference>
<feature type="region of interest" description="Disordered" evidence="1">
    <location>
        <begin position="251"/>
        <end position="271"/>
    </location>
</feature>
<evidence type="ECO:0000259" key="4">
    <source>
        <dbReference type="Pfam" id="PF14471"/>
    </source>
</evidence>
<protein>
    <submittedName>
        <fullName evidence="5">PH domain-containing protein</fullName>
    </submittedName>
</protein>
<dbReference type="Pfam" id="PF14470">
    <property type="entry name" value="bPH_3"/>
    <property type="match status" value="1"/>
</dbReference>
<dbReference type="InterPro" id="IPR039519">
    <property type="entry name" value="YokE-like_PH"/>
</dbReference>
<feature type="compositionally biased region" description="Low complexity" evidence="1">
    <location>
        <begin position="251"/>
        <end position="264"/>
    </location>
</feature>
<reference evidence="5 6" key="1">
    <citation type="submission" date="2022-09" db="EMBL/GenBank/DDBJ databases">
        <title>Chryseobacterium oleae sp.nov., isolated from the inter-root soil of Pyrola calliantha H. Andr. in Tibet.</title>
        <authorList>
            <person name="Li Z."/>
        </authorList>
    </citation>
    <scope>NUCLEOTIDE SEQUENCE [LARGE SCALE GENOMIC DNA]</scope>
    <source>
        <strain evidence="6">pc1-10</strain>
    </source>
</reference>
<feature type="domain" description="SHOCT" evidence="2">
    <location>
        <begin position="277"/>
        <end position="304"/>
    </location>
</feature>
<feature type="domain" description="DUF4428" evidence="4">
    <location>
        <begin position="4"/>
        <end position="44"/>
    </location>
</feature>